<evidence type="ECO:0000313" key="2">
    <source>
        <dbReference type="EMBL" id="KAG5456437.1"/>
    </source>
</evidence>
<gene>
    <name evidence="2" type="ORF">BJ554DRAFT_3825</name>
</gene>
<dbReference type="AlphaFoldDB" id="A0A8H7ZP12"/>
<dbReference type="PANTHER" id="PTHR14580">
    <property type="entry name" value="MULTIPLE MYELOMA TUMOR-ASSOCIATED PROTEIN 2 FAMILY MEMBER"/>
    <property type="match status" value="1"/>
</dbReference>
<reference evidence="2 3" key="1">
    <citation type="journal article" name="Sci. Rep.">
        <title>Genome-scale phylogenetic analyses confirm Olpidium as the closest living zoosporic fungus to the non-flagellated, terrestrial fungi.</title>
        <authorList>
            <person name="Chang Y."/>
            <person name="Rochon D."/>
            <person name="Sekimoto S."/>
            <person name="Wang Y."/>
            <person name="Chovatia M."/>
            <person name="Sandor L."/>
            <person name="Salamov A."/>
            <person name="Grigoriev I.V."/>
            <person name="Stajich J.E."/>
            <person name="Spatafora J.W."/>
        </authorList>
    </citation>
    <scope>NUCLEOTIDE SEQUENCE [LARGE SCALE GENOMIC DNA]</scope>
    <source>
        <strain evidence="2">S191</strain>
    </source>
</reference>
<keyword evidence="3" id="KW-1185">Reference proteome</keyword>
<accession>A0A8H7ZP12</accession>
<dbReference type="GO" id="GO:0016301">
    <property type="term" value="F:kinase activity"/>
    <property type="evidence" value="ECO:0007669"/>
    <property type="project" value="UniProtKB-KW"/>
</dbReference>
<proteinExistence type="predicted"/>
<evidence type="ECO:0000259" key="1">
    <source>
        <dbReference type="Pfam" id="PF10159"/>
    </source>
</evidence>
<keyword evidence="2" id="KW-0808">Transferase</keyword>
<name>A0A8H7ZP12_9FUNG</name>
<sequence length="147" mass="16765">MFHPSRGGVRGGQDQFSWDNVKEDKYRECYLGHSLKAPVGRWQKGKDLTWYAKNRDEDALSRSRAELIAIKQAEEDAMAEALGLKKRTVTESDISARELRSVLKKEQDTNDEDAAEEADVAKGLGFKQYVTVLLLLRTTGERRLRFC</sequence>
<protein>
    <submittedName>
        <fullName evidence="2">Kinase phosphorylation protein-domain-containing protein</fullName>
    </submittedName>
</protein>
<organism evidence="2 3">
    <name type="scientific">Olpidium bornovanus</name>
    <dbReference type="NCBI Taxonomy" id="278681"/>
    <lineage>
        <taxon>Eukaryota</taxon>
        <taxon>Fungi</taxon>
        <taxon>Fungi incertae sedis</taxon>
        <taxon>Olpidiomycota</taxon>
        <taxon>Olpidiomycotina</taxon>
        <taxon>Olpidiomycetes</taxon>
        <taxon>Olpidiales</taxon>
        <taxon>Olpidiaceae</taxon>
        <taxon>Olpidium</taxon>
    </lineage>
</organism>
<dbReference type="InterPro" id="IPR039207">
    <property type="entry name" value="MMTAG2-like"/>
</dbReference>
<feature type="domain" description="Multiple myeloma tumor-associated protein 2-like N-terminal" evidence="1">
    <location>
        <begin position="8"/>
        <end position="83"/>
    </location>
</feature>
<evidence type="ECO:0000313" key="3">
    <source>
        <dbReference type="Proteomes" id="UP000673691"/>
    </source>
</evidence>
<dbReference type="Proteomes" id="UP000673691">
    <property type="component" value="Unassembled WGS sequence"/>
</dbReference>
<dbReference type="Pfam" id="PF10159">
    <property type="entry name" value="MMtag"/>
    <property type="match status" value="1"/>
</dbReference>
<dbReference type="PANTHER" id="PTHR14580:SF0">
    <property type="entry name" value="MULTIPLE MYELOMA TUMOR-ASSOCIATED PROTEIN 2"/>
    <property type="match status" value="1"/>
</dbReference>
<dbReference type="InterPro" id="IPR019315">
    <property type="entry name" value="MMTA2_N"/>
</dbReference>
<dbReference type="EMBL" id="JAEFCI010011755">
    <property type="protein sequence ID" value="KAG5456437.1"/>
    <property type="molecule type" value="Genomic_DNA"/>
</dbReference>
<comment type="caution">
    <text evidence="2">The sequence shown here is derived from an EMBL/GenBank/DDBJ whole genome shotgun (WGS) entry which is preliminary data.</text>
</comment>
<dbReference type="OrthoDB" id="5390672at2759"/>
<keyword evidence="2" id="KW-0418">Kinase</keyword>